<accession>A0ABW4LGV1</accession>
<organism evidence="4 5">
    <name type="scientific">Amnibacterium endophyticum</name>
    <dbReference type="NCBI Taxonomy" id="2109337"/>
    <lineage>
        <taxon>Bacteria</taxon>
        <taxon>Bacillati</taxon>
        <taxon>Actinomycetota</taxon>
        <taxon>Actinomycetes</taxon>
        <taxon>Micrococcales</taxon>
        <taxon>Microbacteriaceae</taxon>
        <taxon>Amnibacterium</taxon>
    </lineage>
</organism>
<keyword evidence="2" id="KW-0560">Oxidoreductase</keyword>
<dbReference type="Gene3D" id="3.40.50.720">
    <property type="entry name" value="NAD(P)-binding Rossmann-like Domain"/>
    <property type="match status" value="1"/>
</dbReference>
<dbReference type="PRINTS" id="PR00080">
    <property type="entry name" value="SDRFAMILY"/>
</dbReference>
<dbReference type="SUPFAM" id="SSF51735">
    <property type="entry name" value="NAD(P)-binding Rossmann-fold domains"/>
    <property type="match status" value="1"/>
</dbReference>
<comment type="similarity">
    <text evidence="1 3">Belongs to the short-chain dehydrogenases/reductases (SDR) family.</text>
</comment>
<dbReference type="InterPro" id="IPR002347">
    <property type="entry name" value="SDR_fam"/>
</dbReference>
<dbReference type="PANTHER" id="PTHR43391:SF82">
    <property type="entry name" value="OXIDOREDUCTASE SADH-RELATED"/>
    <property type="match status" value="1"/>
</dbReference>
<dbReference type="EMBL" id="JBHUEA010000021">
    <property type="protein sequence ID" value="MFD1722468.1"/>
    <property type="molecule type" value="Genomic_DNA"/>
</dbReference>
<dbReference type="Pfam" id="PF00106">
    <property type="entry name" value="adh_short"/>
    <property type="match status" value="1"/>
</dbReference>
<sequence>MNRGVAVVTGGSAGLGRAIVRELAARGFDVAVLARGEDGVAGAVKDVEAAGRRGLGIPTDVADHEQVDAAAERVERELGPIEVWVNDAMVSVFAEFWHIEPKDFERAVAVDFMGYANGTRAALKHMRPRNRGAIVQVGSALGHRGIPLQSAYCSSKGAITRFNESLVVELLHEKSKVTVSQVDMPAMNTMQFDWVKSDLPKHAQPVPPIYQPEICAKAVVDVAISPRRRTWVGESTVFTIIGNRLATRVADWQLIRSGYKSQQADDVDLTTLPPNLYDPVPGDHGAHGAFDRRSVSITPQTWAITHRPATVAIGTGALTALVVSLPRILRGGARAAAPLAKPAGKKAVQIAARRAGRRLTGAVRH</sequence>
<protein>
    <submittedName>
        <fullName evidence="4">SDR family oxidoreductase</fullName>
    </submittedName>
</protein>
<dbReference type="PRINTS" id="PR00081">
    <property type="entry name" value="GDHRDH"/>
</dbReference>
<evidence type="ECO:0000256" key="2">
    <source>
        <dbReference type="ARBA" id="ARBA00023002"/>
    </source>
</evidence>
<dbReference type="NCBIfam" id="NF005495">
    <property type="entry name" value="PRK07109.1"/>
    <property type="match status" value="1"/>
</dbReference>
<evidence type="ECO:0000313" key="5">
    <source>
        <dbReference type="Proteomes" id="UP001597347"/>
    </source>
</evidence>
<evidence type="ECO:0000256" key="3">
    <source>
        <dbReference type="RuleBase" id="RU000363"/>
    </source>
</evidence>
<keyword evidence="5" id="KW-1185">Reference proteome</keyword>
<gene>
    <name evidence="4" type="ORF">ACFSBI_12995</name>
</gene>
<evidence type="ECO:0000256" key="1">
    <source>
        <dbReference type="ARBA" id="ARBA00006484"/>
    </source>
</evidence>
<dbReference type="PANTHER" id="PTHR43391">
    <property type="entry name" value="RETINOL DEHYDROGENASE-RELATED"/>
    <property type="match status" value="1"/>
</dbReference>
<reference evidence="5" key="1">
    <citation type="journal article" date="2019" name="Int. J. Syst. Evol. Microbiol.">
        <title>The Global Catalogue of Microorganisms (GCM) 10K type strain sequencing project: providing services to taxonomists for standard genome sequencing and annotation.</title>
        <authorList>
            <consortium name="The Broad Institute Genomics Platform"/>
            <consortium name="The Broad Institute Genome Sequencing Center for Infectious Disease"/>
            <person name="Wu L."/>
            <person name="Ma J."/>
        </authorList>
    </citation>
    <scope>NUCLEOTIDE SEQUENCE [LARGE SCALE GENOMIC DNA]</scope>
    <source>
        <strain evidence="5">CGMCC 1.12471</strain>
    </source>
</reference>
<dbReference type="RefSeq" id="WP_377935596.1">
    <property type="nucleotide sequence ID" value="NZ_JBHUEA010000021.1"/>
</dbReference>
<name>A0ABW4LGV1_9MICO</name>
<proteinExistence type="inferred from homology"/>
<comment type="caution">
    <text evidence="4">The sequence shown here is derived from an EMBL/GenBank/DDBJ whole genome shotgun (WGS) entry which is preliminary data.</text>
</comment>
<evidence type="ECO:0000313" key="4">
    <source>
        <dbReference type="EMBL" id="MFD1722468.1"/>
    </source>
</evidence>
<dbReference type="Proteomes" id="UP001597347">
    <property type="component" value="Unassembled WGS sequence"/>
</dbReference>
<dbReference type="InterPro" id="IPR036291">
    <property type="entry name" value="NAD(P)-bd_dom_sf"/>
</dbReference>